<dbReference type="KEGG" id="vg:55008612"/>
<keyword evidence="2" id="KW-1185">Reference proteome</keyword>
<dbReference type="EMBL" id="MK095209">
    <property type="protein sequence ID" value="AZF94934.1"/>
    <property type="molecule type" value="Genomic_DNA"/>
</dbReference>
<accession>A0A3G8FJE4</accession>
<dbReference type="Proteomes" id="UP000279741">
    <property type="component" value="Segment"/>
</dbReference>
<evidence type="ECO:0000313" key="1">
    <source>
        <dbReference type="EMBL" id="AZF94934.1"/>
    </source>
</evidence>
<proteinExistence type="predicted"/>
<reference evidence="1 2" key="1">
    <citation type="submission" date="2018-10" db="EMBL/GenBank/DDBJ databases">
        <title>A novel 6-phage cocktail reduces Pectobacterium atrosepticum soft rot infection in potato tubers under simulated storage conditions.</title>
        <authorList>
            <person name="Carstens A.B."/>
        </authorList>
    </citation>
    <scope>NUCLEOTIDE SEQUENCE [LARGE SCALE GENOMIC DNA]</scope>
</reference>
<dbReference type="GeneID" id="55008612"/>
<name>A0A3G8FJE4_9CAUD</name>
<dbReference type="RefSeq" id="YP_009817293.1">
    <property type="nucleotide sequence ID" value="NC_048119.1"/>
</dbReference>
<protein>
    <submittedName>
        <fullName evidence="1">Uncharacterized protein</fullName>
    </submittedName>
</protein>
<organism evidence="1 2">
    <name type="scientific">Pectobacterium phage Phoria</name>
    <dbReference type="NCBI Taxonomy" id="2489634"/>
    <lineage>
        <taxon>Viruses</taxon>
        <taxon>Duplodnaviria</taxon>
        <taxon>Heunggongvirae</taxon>
        <taxon>Uroviricota</taxon>
        <taxon>Caudoviricetes</taxon>
        <taxon>Autographivirales</taxon>
        <taxon>Autoscriptoviridae</taxon>
        <taxon>Corkvirinae</taxon>
        <taxon>Phimunavirus</taxon>
        <taxon>Phimunavirus phoria</taxon>
    </lineage>
</organism>
<evidence type="ECO:0000313" key="2">
    <source>
        <dbReference type="Proteomes" id="UP000279741"/>
    </source>
</evidence>
<sequence>MQSLLMGFTMLKVKKCLCVVARFFILGPLAVVAVLGQWAEEAFEYLDAHMGKGE</sequence>